<dbReference type="GO" id="GO:0016740">
    <property type="term" value="F:transferase activity"/>
    <property type="evidence" value="ECO:0007669"/>
    <property type="project" value="UniProtKB-KW"/>
</dbReference>
<dbReference type="InterPro" id="IPR018775">
    <property type="entry name" value="RlaP"/>
</dbReference>
<dbReference type="OrthoDB" id="243791at2"/>
<dbReference type="Pfam" id="PF10127">
    <property type="entry name" value="RlaP"/>
    <property type="match status" value="1"/>
</dbReference>
<name>A0A418MHI9_9BACT</name>
<proteinExistence type="predicted"/>
<evidence type="ECO:0000313" key="1">
    <source>
        <dbReference type="EMBL" id="RIV26890.1"/>
    </source>
</evidence>
<dbReference type="Proteomes" id="UP000283523">
    <property type="component" value="Unassembled WGS sequence"/>
</dbReference>
<dbReference type="AlphaFoldDB" id="A0A418MHI9"/>
<organism evidence="1 2">
    <name type="scientific">Fibrisoma montanum</name>
    <dbReference type="NCBI Taxonomy" id="2305895"/>
    <lineage>
        <taxon>Bacteria</taxon>
        <taxon>Pseudomonadati</taxon>
        <taxon>Bacteroidota</taxon>
        <taxon>Cytophagia</taxon>
        <taxon>Cytophagales</taxon>
        <taxon>Spirosomataceae</taxon>
        <taxon>Fibrisoma</taxon>
    </lineage>
</organism>
<dbReference type="EMBL" id="QXED01000001">
    <property type="protein sequence ID" value="RIV26890.1"/>
    <property type="molecule type" value="Genomic_DNA"/>
</dbReference>
<comment type="caution">
    <text evidence="1">The sequence shown here is derived from an EMBL/GenBank/DDBJ whole genome shotgun (WGS) entry which is preliminary data.</text>
</comment>
<sequence>MTIQELRERNLILFECISGSKAYGTDLPTSDTDIRGVFVMPQDELYGLHYVEQINDDRNDVVFYELRRFVELLAKNNPNILELLCTPADCVLYRHPLMDRLRPDVFLSRLCKVTFAGYAVSQIKKARGLNKKILNPIPKERKSLLHFCYVLAEQNNLSSASRPLLDFLAERHWQQAQCGLVSIPHARDLYALYYDPTGTLRFKGVIKYPEADEVTLSSVPKDMAPSAFLSVNHDGYSSYCKDYREYWEWVEKRNEVRFQNTLEHGKQYDAKNMMHTFRLLDMAAEILRAGQVIVRRPNRDELLRIRAGAYDYDDLIARAEQKVAAVEAAANTSPLPDHPDLERIERLLIEMRKAWYASVA</sequence>
<reference evidence="1 2" key="1">
    <citation type="submission" date="2018-08" db="EMBL/GenBank/DDBJ databases">
        <title>Fibrisoma montanum sp. nov., isolated from Danxia mountain soil.</title>
        <authorList>
            <person name="Huang Y."/>
        </authorList>
    </citation>
    <scope>NUCLEOTIDE SEQUENCE [LARGE SCALE GENOMIC DNA]</scope>
    <source>
        <strain evidence="1 2">HYT19</strain>
    </source>
</reference>
<evidence type="ECO:0000313" key="2">
    <source>
        <dbReference type="Proteomes" id="UP000283523"/>
    </source>
</evidence>
<dbReference type="PANTHER" id="PTHR34817">
    <property type="entry name" value="NUCLEOTIDYLTRANSFERASE"/>
    <property type="match status" value="1"/>
</dbReference>
<keyword evidence="2" id="KW-1185">Reference proteome</keyword>
<dbReference type="PANTHER" id="PTHR34817:SF1">
    <property type="entry name" value="NUCLEOTIDYLTRANSFERASE"/>
    <property type="match status" value="1"/>
</dbReference>
<dbReference type="RefSeq" id="WP_119665747.1">
    <property type="nucleotide sequence ID" value="NZ_QXED01000001.1"/>
</dbReference>
<keyword evidence="1" id="KW-0808">Transferase</keyword>
<accession>A0A418MHI9</accession>
<gene>
    <name evidence="1" type="ORF">DYU11_00790</name>
</gene>
<protein>
    <submittedName>
        <fullName evidence="1">Nucleotidyltransferase</fullName>
    </submittedName>
</protein>